<feature type="region of interest" description="Disordered" evidence="1">
    <location>
        <begin position="74"/>
        <end position="96"/>
    </location>
</feature>
<dbReference type="RefSeq" id="WP_336926297.1">
    <property type="nucleotide sequence ID" value="NZ_JBANRO010000006.1"/>
</dbReference>
<organism evidence="2 3">
    <name type="scientific">Alteraurantiacibacter palmitatis</name>
    <dbReference type="NCBI Taxonomy" id="2054628"/>
    <lineage>
        <taxon>Bacteria</taxon>
        <taxon>Pseudomonadati</taxon>
        <taxon>Pseudomonadota</taxon>
        <taxon>Alphaproteobacteria</taxon>
        <taxon>Sphingomonadales</taxon>
        <taxon>Erythrobacteraceae</taxon>
        <taxon>Alteraurantiacibacter</taxon>
    </lineage>
</organism>
<evidence type="ECO:0000256" key="1">
    <source>
        <dbReference type="SAM" id="MobiDB-lite"/>
    </source>
</evidence>
<proteinExistence type="predicted"/>
<keyword evidence="3" id="KW-1185">Reference proteome</keyword>
<dbReference type="Proteomes" id="UP001595456">
    <property type="component" value="Unassembled WGS sequence"/>
</dbReference>
<name>A0ABV7E444_9SPHN</name>
<protein>
    <submittedName>
        <fullName evidence="2">Uncharacterized protein</fullName>
    </submittedName>
</protein>
<dbReference type="EMBL" id="JBHRST010000008">
    <property type="protein sequence ID" value="MFC3097489.1"/>
    <property type="molecule type" value="Genomic_DNA"/>
</dbReference>
<reference evidence="3" key="1">
    <citation type="journal article" date="2019" name="Int. J. Syst. Evol. Microbiol.">
        <title>The Global Catalogue of Microorganisms (GCM) 10K type strain sequencing project: providing services to taxonomists for standard genome sequencing and annotation.</title>
        <authorList>
            <consortium name="The Broad Institute Genomics Platform"/>
            <consortium name="The Broad Institute Genome Sequencing Center for Infectious Disease"/>
            <person name="Wu L."/>
            <person name="Ma J."/>
        </authorList>
    </citation>
    <scope>NUCLEOTIDE SEQUENCE [LARGE SCALE GENOMIC DNA]</scope>
    <source>
        <strain evidence="3">KCTC 52607</strain>
    </source>
</reference>
<sequence length="133" mass="14023">MSRPGILNSAAYWQGVPLRIKVWRLIAALLLAVIAVQAMPAAALQIDRTHGSAFSASTLDVSLAPRQHRGAEQRLVPLPDPAPPPLPALTPEVEGAGQPHAIPRAAVFLDHHTPAPPRRWLGATASSRAPPAA</sequence>
<comment type="caution">
    <text evidence="2">The sequence shown here is derived from an EMBL/GenBank/DDBJ whole genome shotgun (WGS) entry which is preliminary data.</text>
</comment>
<accession>A0ABV7E444</accession>
<gene>
    <name evidence="2" type="ORF">ACFODU_06690</name>
</gene>
<feature type="compositionally biased region" description="Pro residues" evidence="1">
    <location>
        <begin position="78"/>
        <end position="88"/>
    </location>
</feature>
<evidence type="ECO:0000313" key="3">
    <source>
        <dbReference type="Proteomes" id="UP001595456"/>
    </source>
</evidence>
<evidence type="ECO:0000313" key="2">
    <source>
        <dbReference type="EMBL" id="MFC3097489.1"/>
    </source>
</evidence>